<evidence type="ECO:0000256" key="5">
    <source>
        <dbReference type="ARBA" id="ARBA00023316"/>
    </source>
</evidence>
<evidence type="ECO:0000256" key="1">
    <source>
        <dbReference type="ARBA" id="ARBA00004752"/>
    </source>
</evidence>
<dbReference type="InterPro" id="IPR038063">
    <property type="entry name" value="Transpep_catalytic_dom"/>
</dbReference>
<proteinExistence type="predicted"/>
<evidence type="ECO:0000259" key="6">
    <source>
        <dbReference type="PROSITE" id="PS52029"/>
    </source>
</evidence>
<evidence type="ECO:0000256" key="2">
    <source>
        <dbReference type="ARBA" id="ARBA00022679"/>
    </source>
</evidence>
<dbReference type="GO" id="GO:0009252">
    <property type="term" value="P:peptidoglycan biosynthetic process"/>
    <property type="evidence" value="ECO:0007669"/>
    <property type="project" value="UniProtKB-UniPathway"/>
</dbReference>
<keyword evidence="5" id="KW-0961">Cell wall biogenesis/degradation</keyword>
<name>A0A382ULU0_9ZZZZ</name>
<feature type="domain" description="L,D-TPase catalytic" evidence="6">
    <location>
        <begin position="48"/>
        <end position="183"/>
    </location>
</feature>
<keyword evidence="4" id="KW-0573">Peptidoglycan synthesis</keyword>
<feature type="non-terminal residue" evidence="7">
    <location>
        <position position="274"/>
    </location>
</feature>
<evidence type="ECO:0000313" key="7">
    <source>
        <dbReference type="EMBL" id="SVD35142.1"/>
    </source>
</evidence>
<dbReference type="SUPFAM" id="SSF141523">
    <property type="entry name" value="L,D-transpeptidase catalytic domain-like"/>
    <property type="match status" value="1"/>
</dbReference>
<dbReference type="Gene3D" id="2.40.440.10">
    <property type="entry name" value="L,D-transpeptidase catalytic domain-like"/>
    <property type="match status" value="1"/>
</dbReference>
<dbReference type="InterPro" id="IPR056203">
    <property type="entry name" value="Cds6_C"/>
</dbReference>
<protein>
    <recommendedName>
        <fullName evidence="6">L,D-TPase catalytic domain-containing protein</fullName>
    </recommendedName>
</protein>
<dbReference type="GO" id="GO:0016740">
    <property type="term" value="F:transferase activity"/>
    <property type="evidence" value="ECO:0007669"/>
    <property type="project" value="UniProtKB-KW"/>
</dbReference>
<gene>
    <name evidence="7" type="ORF">METZ01_LOCUS387996</name>
</gene>
<comment type="pathway">
    <text evidence="1">Cell wall biogenesis; peptidoglycan biosynthesis.</text>
</comment>
<dbReference type="PANTHER" id="PTHR36699">
    <property type="entry name" value="LD-TRANSPEPTIDASE"/>
    <property type="match status" value="1"/>
</dbReference>
<reference evidence="7" key="1">
    <citation type="submission" date="2018-05" db="EMBL/GenBank/DDBJ databases">
        <authorList>
            <person name="Lanie J.A."/>
            <person name="Ng W.-L."/>
            <person name="Kazmierczak K.M."/>
            <person name="Andrzejewski T.M."/>
            <person name="Davidsen T.M."/>
            <person name="Wayne K.J."/>
            <person name="Tettelin H."/>
            <person name="Glass J.I."/>
            <person name="Rusch D."/>
            <person name="Podicherti R."/>
            <person name="Tsui H.-C.T."/>
            <person name="Winkler M.E."/>
        </authorList>
    </citation>
    <scope>NUCLEOTIDE SEQUENCE</scope>
</reference>
<keyword evidence="3" id="KW-0133">Cell shape</keyword>
<sequence>MKRIRFFLILSAVLFNGALAIAGDSAIAMTDAKRMPAYLLEVPETVTNILIAETDTATMHRFASFDGGVVEVDRQYMSIGLNGPGKEKAWDKRTPLGVYFITERLDTSKLHAKYGEAAFPLDYPNAWDRLNERTGYGIWLHGVDRNDPHRPARDTDGCLALPNEEILKLAHSLKPLVTPVIVAREINWEIPSNINELRQEFRSMLDMWRYSLEQGDIAKYLSLYSDDFRYLGMDRGDWLSSTKANFDNQRFASVKLENVMLVADPEEPDLYLSR</sequence>
<dbReference type="Pfam" id="PF03734">
    <property type="entry name" value="YkuD"/>
    <property type="match status" value="1"/>
</dbReference>
<dbReference type="GO" id="GO:0071555">
    <property type="term" value="P:cell wall organization"/>
    <property type="evidence" value="ECO:0007669"/>
    <property type="project" value="UniProtKB-KW"/>
</dbReference>
<dbReference type="PANTHER" id="PTHR36699:SF1">
    <property type="entry name" value="L,D-TRANSPEPTIDASE YAFK-RELATED"/>
    <property type="match status" value="1"/>
</dbReference>
<dbReference type="EMBL" id="UINC01145173">
    <property type="protein sequence ID" value="SVD35142.1"/>
    <property type="molecule type" value="Genomic_DNA"/>
</dbReference>
<dbReference type="CDD" id="cd16913">
    <property type="entry name" value="YkuD_like"/>
    <property type="match status" value="1"/>
</dbReference>
<dbReference type="InterPro" id="IPR032710">
    <property type="entry name" value="NTF2-like_dom_sf"/>
</dbReference>
<dbReference type="Pfam" id="PF24125">
    <property type="entry name" value="Cds6_C"/>
    <property type="match status" value="1"/>
</dbReference>
<evidence type="ECO:0000256" key="3">
    <source>
        <dbReference type="ARBA" id="ARBA00022960"/>
    </source>
</evidence>
<keyword evidence="2" id="KW-0808">Transferase</keyword>
<dbReference type="SUPFAM" id="SSF54427">
    <property type="entry name" value="NTF2-like"/>
    <property type="match status" value="1"/>
</dbReference>
<dbReference type="UniPathway" id="UPA00219"/>
<evidence type="ECO:0000256" key="4">
    <source>
        <dbReference type="ARBA" id="ARBA00022984"/>
    </source>
</evidence>
<organism evidence="7">
    <name type="scientific">marine metagenome</name>
    <dbReference type="NCBI Taxonomy" id="408172"/>
    <lineage>
        <taxon>unclassified sequences</taxon>
        <taxon>metagenomes</taxon>
        <taxon>ecological metagenomes</taxon>
    </lineage>
</organism>
<dbReference type="AlphaFoldDB" id="A0A382ULU0"/>
<dbReference type="GO" id="GO:0008360">
    <property type="term" value="P:regulation of cell shape"/>
    <property type="evidence" value="ECO:0007669"/>
    <property type="project" value="UniProtKB-KW"/>
</dbReference>
<accession>A0A382ULU0</accession>
<dbReference type="InterPro" id="IPR005490">
    <property type="entry name" value="LD_TPept_cat_dom"/>
</dbReference>
<dbReference type="PROSITE" id="PS52029">
    <property type="entry name" value="LD_TPASE"/>
    <property type="match status" value="1"/>
</dbReference>